<dbReference type="EMBL" id="JAAAIP010001083">
    <property type="protein sequence ID" value="KAG0310354.1"/>
    <property type="molecule type" value="Genomic_DNA"/>
</dbReference>
<gene>
    <name evidence="1" type="ORF">BGZ99_000434</name>
</gene>
<comment type="caution">
    <text evidence="1">The sequence shown here is derived from an EMBL/GenBank/DDBJ whole genome shotgun (WGS) entry which is preliminary data.</text>
</comment>
<dbReference type="OrthoDB" id="2369075at2759"/>
<organism evidence="1 2">
    <name type="scientific">Dissophora globulifera</name>
    <dbReference type="NCBI Taxonomy" id="979702"/>
    <lineage>
        <taxon>Eukaryota</taxon>
        <taxon>Fungi</taxon>
        <taxon>Fungi incertae sedis</taxon>
        <taxon>Mucoromycota</taxon>
        <taxon>Mortierellomycotina</taxon>
        <taxon>Mortierellomycetes</taxon>
        <taxon>Mortierellales</taxon>
        <taxon>Mortierellaceae</taxon>
        <taxon>Dissophora</taxon>
    </lineage>
</organism>
<sequence>MSKTTAWRYYKRYLEDPEGLIPIKQAATKKPGPQTALTKEHTQFIISLMDRNPLTTAIEIHDALLSNSKSREDEFLNKSVFIDEAGFNLQTLRSVGWAPKNERAAVEVPNHKGVSIAII</sequence>
<accession>A0A9P6ULJ1</accession>
<dbReference type="Proteomes" id="UP000738325">
    <property type="component" value="Unassembled WGS sequence"/>
</dbReference>
<evidence type="ECO:0000313" key="2">
    <source>
        <dbReference type="Proteomes" id="UP000738325"/>
    </source>
</evidence>
<keyword evidence="2" id="KW-1185">Reference proteome</keyword>
<feature type="non-terminal residue" evidence="1">
    <location>
        <position position="119"/>
    </location>
</feature>
<reference evidence="1" key="1">
    <citation type="journal article" date="2020" name="Fungal Divers.">
        <title>Resolving the Mortierellaceae phylogeny through synthesis of multi-gene phylogenetics and phylogenomics.</title>
        <authorList>
            <person name="Vandepol N."/>
            <person name="Liber J."/>
            <person name="Desiro A."/>
            <person name="Na H."/>
            <person name="Kennedy M."/>
            <person name="Barry K."/>
            <person name="Grigoriev I.V."/>
            <person name="Miller A.N."/>
            <person name="O'Donnell K."/>
            <person name="Stajich J.E."/>
            <person name="Bonito G."/>
        </authorList>
    </citation>
    <scope>NUCLEOTIDE SEQUENCE</scope>
    <source>
        <strain evidence="1">REB-010B</strain>
    </source>
</reference>
<evidence type="ECO:0000313" key="1">
    <source>
        <dbReference type="EMBL" id="KAG0310354.1"/>
    </source>
</evidence>
<dbReference type="AlphaFoldDB" id="A0A9P6ULJ1"/>
<evidence type="ECO:0008006" key="3">
    <source>
        <dbReference type="Google" id="ProtNLM"/>
    </source>
</evidence>
<proteinExistence type="predicted"/>
<name>A0A9P6ULJ1_9FUNG</name>
<protein>
    <recommendedName>
        <fullName evidence="3">Transposase</fullName>
    </recommendedName>
</protein>